<sequence>ACKIFEALDIFDISNLTRLNFGRLIEGKGWRGPSIHNLLLYIWLDILIDDYGLCISGSRLQAHTRTPDIKKTQLILN</sequence>
<protein>
    <submittedName>
        <fullName evidence="1">Uncharacterized protein</fullName>
    </submittedName>
</protein>
<accession>A0AAV1RK46</accession>
<dbReference type="AlphaFoldDB" id="A0AAV1RK46"/>
<feature type="non-terminal residue" evidence="1">
    <location>
        <position position="1"/>
    </location>
</feature>
<name>A0AAV1RK46_9ROSI</name>
<proteinExistence type="predicted"/>
<gene>
    <name evidence="1" type="ORF">DCAF_LOCUS11602</name>
</gene>
<evidence type="ECO:0000313" key="2">
    <source>
        <dbReference type="Proteomes" id="UP001314170"/>
    </source>
</evidence>
<keyword evidence="2" id="KW-1185">Reference proteome</keyword>
<dbReference type="EMBL" id="CAWUPB010001009">
    <property type="protein sequence ID" value="CAK7336592.1"/>
    <property type="molecule type" value="Genomic_DNA"/>
</dbReference>
<dbReference type="Proteomes" id="UP001314170">
    <property type="component" value="Unassembled WGS sequence"/>
</dbReference>
<reference evidence="1 2" key="1">
    <citation type="submission" date="2024-01" db="EMBL/GenBank/DDBJ databases">
        <authorList>
            <person name="Waweru B."/>
        </authorList>
    </citation>
    <scope>NUCLEOTIDE SEQUENCE [LARGE SCALE GENOMIC DNA]</scope>
</reference>
<comment type="caution">
    <text evidence="1">The sequence shown here is derived from an EMBL/GenBank/DDBJ whole genome shotgun (WGS) entry which is preliminary data.</text>
</comment>
<organism evidence="1 2">
    <name type="scientific">Dovyalis caffra</name>
    <dbReference type="NCBI Taxonomy" id="77055"/>
    <lineage>
        <taxon>Eukaryota</taxon>
        <taxon>Viridiplantae</taxon>
        <taxon>Streptophyta</taxon>
        <taxon>Embryophyta</taxon>
        <taxon>Tracheophyta</taxon>
        <taxon>Spermatophyta</taxon>
        <taxon>Magnoliopsida</taxon>
        <taxon>eudicotyledons</taxon>
        <taxon>Gunneridae</taxon>
        <taxon>Pentapetalae</taxon>
        <taxon>rosids</taxon>
        <taxon>fabids</taxon>
        <taxon>Malpighiales</taxon>
        <taxon>Salicaceae</taxon>
        <taxon>Flacourtieae</taxon>
        <taxon>Dovyalis</taxon>
    </lineage>
</organism>
<evidence type="ECO:0000313" key="1">
    <source>
        <dbReference type="EMBL" id="CAK7336592.1"/>
    </source>
</evidence>